<comment type="similarity">
    <text evidence="11">Belongs to the amiloride-sensitive sodium channel (TC 1.A.6) family.</text>
</comment>
<feature type="compositionally biased region" description="Basic residues" evidence="12">
    <location>
        <begin position="934"/>
        <end position="945"/>
    </location>
</feature>
<evidence type="ECO:0000256" key="1">
    <source>
        <dbReference type="ARBA" id="ARBA00004141"/>
    </source>
</evidence>
<reference evidence="14" key="1">
    <citation type="journal article" date="2019" name="IScience">
        <title>Narwhal Genome Reveals Long-Term Low Genetic Diversity despite Current Large Abundance Size.</title>
        <authorList>
            <person name="Westbury M.V."/>
            <person name="Petersen B."/>
            <person name="Garde E."/>
            <person name="Heide-Jorgensen M.P."/>
            <person name="Lorenzen E.D."/>
        </authorList>
    </citation>
    <scope>NUCLEOTIDE SEQUENCE [LARGE SCALE GENOMIC DNA]</scope>
</reference>
<keyword evidence="2 11" id="KW-0813">Transport</keyword>
<feature type="region of interest" description="Disordered" evidence="12">
    <location>
        <begin position="256"/>
        <end position="336"/>
    </location>
</feature>
<evidence type="ECO:0000256" key="8">
    <source>
        <dbReference type="ARBA" id="ARBA00023136"/>
    </source>
</evidence>
<gene>
    <name evidence="13" type="ORF">EI555_019425</name>
</gene>
<keyword evidence="6" id="KW-0915">Sodium</keyword>
<evidence type="ECO:0000313" key="14">
    <source>
        <dbReference type="Proteomes" id="UP000308365"/>
    </source>
</evidence>
<dbReference type="InterPro" id="IPR001873">
    <property type="entry name" value="ENaC"/>
</dbReference>
<evidence type="ECO:0000256" key="2">
    <source>
        <dbReference type="ARBA" id="ARBA00022448"/>
    </source>
</evidence>
<comment type="subcellular location">
    <subcellularLocation>
        <location evidence="1">Membrane</location>
        <topology evidence="1">Multi-pass membrane protein</topology>
    </subcellularLocation>
</comment>
<evidence type="ECO:0000256" key="10">
    <source>
        <dbReference type="ARBA" id="ARBA00023303"/>
    </source>
</evidence>
<evidence type="ECO:0000256" key="11">
    <source>
        <dbReference type="RuleBase" id="RU000679"/>
    </source>
</evidence>
<dbReference type="EMBL" id="RWIC01000510">
    <property type="protein sequence ID" value="TKC42899.1"/>
    <property type="molecule type" value="Genomic_DNA"/>
</dbReference>
<feature type="region of interest" description="Disordered" evidence="12">
    <location>
        <begin position="354"/>
        <end position="384"/>
    </location>
</feature>
<keyword evidence="9 11" id="KW-0739">Sodium transport</keyword>
<accession>A0A4U1F106</accession>
<keyword evidence="5" id="KW-1133">Transmembrane helix</keyword>
<feature type="region of interest" description="Disordered" evidence="12">
    <location>
        <begin position="136"/>
        <end position="164"/>
    </location>
</feature>
<dbReference type="GO" id="GO:0015280">
    <property type="term" value="F:ligand-gated sodium channel activity"/>
    <property type="evidence" value="ECO:0007669"/>
    <property type="project" value="TreeGrafter"/>
</dbReference>
<evidence type="ECO:0000256" key="12">
    <source>
        <dbReference type="SAM" id="MobiDB-lite"/>
    </source>
</evidence>
<evidence type="ECO:0000256" key="3">
    <source>
        <dbReference type="ARBA" id="ARBA00022461"/>
    </source>
</evidence>
<feature type="region of interest" description="Disordered" evidence="12">
    <location>
        <begin position="875"/>
        <end position="962"/>
    </location>
</feature>
<protein>
    <submittedName>
        <fullName evidence="13">Uncharacterized protein</fullName>
    </submittedName>
</protein>
<feature type="compositionally biased region" description="Low complexity" evidence="12">
    <location>
        <begin position="913"/>
        <end position="927"/>
    </location>
</feature>
<proteinExistence type="inferred from homology"/>
<dbReference type="Pfam" id="PF00858">
    <property type="entry name" value="ASC"/>
    <property type="match status" value="2"/>
</dbReference>
<feature type="compositionally biased region" description="Polar residues" evidence="12">
    <location>
        <begin position="899"/>
        <end position="911"/>
    </location>
</feature>
<evidence type="ECO:0000256" key="4">
    <source>
        <dbReference type="ARBA" id="ARBA00022692"/>
    </source>
</evidence>
<dbReference type="GO" id="GO:0005886">
    <property type="term" value="C:plasma membrane"/>
    <property type="evidence" value="ECO:0007669"/>
    <property type="project" value="TreeGrafter"/>
</dbReference>
<evidence type="ECO:0000256" key="7">
    <source>
        <dbReference type="ARBA" id="ARBA00023065"/>
    </source>
</evidence>
<keyword evidence="3 11" id="KW-0894">Sodium channel</keyword>
<evidence type="ECO:0000256" key="5">
    <source>
        <dbReference type="ARBA" id="ARBA00022989"/>
    </source>
</evidence>
<evidence type="ECO:0000313" key="13">
    <source>
        <dbReference type="EMBL" id="TKC42899.1"/>
    </source>
</evidence>
<evidence type="ECO:0000256" key="6">
    <source>
        <dbReference type="ARBA" id="ARBA00023053"/>
    </source>
</evidence>
<keyword evidence="10 11" id="KW-0407">Ion channel</keyword>
<dbReference type="AlphaFoldDB" id="A0A4U1F106"/>
<evidence type="ECO:0000256" key="9">
    <source>
        <dbReference type="ARBA" id="ARBA00023201"/>
    </source>
</evidence>
<dbReference type="GO" id="GO:0034706">
    <property type="term" value="C:sodium channel complex"/>
    <property type="evidence" value="ECO:0007669"/>
    <property type="project" value="TreeGrafter"/>
</dbReference>
<feature type="region of interest" description="Disordered" evidence="12">
    <location>
        <begin position="775"/>
        <end position="813"/>
    </location>
</feature>
<dbReference type="PANTHER" id="PTHR11690">
    <property type="entry name" value="AMILORIDE-SENSITIVE SODIUM CHANNEL-RELATED"/>
    <property type="match status" value="1"/>
</dbReference>
<name>A0A4U1F106_MONMO</name>
<keyword evidence="4 11" id="KW-0812">Transmembrane</keyword>
<sequence>MAAETHPASSLPADKARRGLNTMSPAVPAPPPRLGSGHDKTHPRRPPGSLPVITGEGRSVGPKYGPASDGASLGHQQAELGHWRLRDATVLGVPRDREWKSMAWPRVGTPGWGQTGRWAGTPLRLASGIQVGAVAQAAGGGPGTRTFPQLLPSPPPPPPEEGRGERLVELRASLRELVATFRTNSTIHSAIRLVCSSQNCLKTASWGLRLARALGVLCWQLGLLFGQYWLYPVITTVSVYSERSAAQALPVGHPVRHEPAPLGGPSPRAVTAGAPIADDLPSPALRPGSGLKGKKSRRNLAPEPPPRLLRTAGGGGHSALCDTQATPSPRPPAGAGQLCLAEHLLPVWVQLQRQRGRPGGRGPGPRAHLPAGPRDPPPRLSPLGGQNRVGCKLCNSASGDCTQQAYSSGVVATREWYHLHRVNVLGLLPTRMATTATADTVFSCRYDGQDRQAQHFQTSHHPSYSSCYTFNGVWAAQHPGIAHAECQPGLGVGGVSRPAWPHPRPPPGVSLALGAKQRDHLLLPTEAGIKVVIHTRTETTSESWAAQPQGSWPPCPNLGPRELQGRAAELNCTLSPQDKGHRLGSPCGHCTDSTGGVDVQLLYTASCTRQRGGGPGPTAPFPAVPPGLPGLLLPAADGGDPLLRLLLLTPAYGARALQLRSPMTPSPGHCFRRLCKDPETHRLPCASCCPRPCRGVGSAGGVFVQALRWDLQLAFLQVSRESRKWGEASWAESPPRTDLCPRGPALTLPRSARGGAAATVSLVCAGRARPLEPEPQVGHVLVPPLPSSPSSAPRDGPAPLACTPPLSPVPRPRSNLAKVNILSQELNYRTVDEDTRLLGRATGPSGGVVEMLELLLDAAALALLLCCRQLRGARGQPRAATGMPAPSQRPAGGRVAAGMTSNARGPSSTSHDVAGAPAGVLAGGQPAEPNPGPKKQRHQSPRAGRRQALAHGAFLAQLPAGQ</sequence>
<dbReference type="Gene3D" id="2.60.470.10">
    <property type="entry name" value="Acid-sensing ion channels like domains"/>
    <property type="match status" value="1"/>
</dbReference>
<keyword evidence="7 11" id="KW-0406">Ion transport</keyword>
<feature type="region of interest" description="Disordered" evidence="12">
    <location>
        <begin position="1"/>
        <end position="73"/>
    </location>
</feature>
<comment type="caution">
    <text evidence="13">The sequence shown here is derived from an EMBL/GenBank/DDBJ whole genome shotgun (WGS) entry which is preliminary data.</text>
</comment>
<keyword evidence="8" id="KW-0472">Membrane</keyword>
<organism evidence="13 14">
    <name type="scientific">Monodon monoceros</name>
    <name type="common">Narwhal</name>
    <name type="synonym">Ceratodon monodon</name>
    <dbReference type="NCBI Taxonomy" id="40151"/>
    <lineage>
        <taxon>Eukaryota</taxon>
        <taxon>Metazoa</taxon>
        <taxon>Chordata</taxon>
        <taxon>Craniata</taxon>
        <taxon>Vertebrata</taxon>
        <taxon>Euteleostomi</taxon>
        <taxon>Mammalia</taxon>
        <taxon>Eutheria</taxon>
        <taxon>Laurasiatheria</taxon>
        <taxon>Artiodactyla</taxon>
        <taxon>Whippomorpha</taxon>
        <taxon>Cetacea</taxon>
        <taxon>Odontoceti</taxon>
        <taxon>Monodontidae</taxon>
        <taxon>Monodon</taxon>
    </lineage>
</organism>
<dbReference type="Proteomes" id="UP000308365">
    <property type="component" value="Unassembled WGS sequence"/>
</dbReference>
<dbReference type="PANTHER" id="PTHR11690:SF132">
    <property type="entry name" value="AMILORIDE-SENSITIVE SODIUM CHANNEL SUBUNIT DELTA"/>
    <property type="match status" value="1"/>
</dbReference>